<proteinExistence type="predicted"/>
<sequence length="136" mass="15311">MLVNKKFIWEKVHYKVSEVTSPSKVVRATWYGDIEKRLLTLTLTPYVQQKSFGSTPAAVSFPDASLGRSSTSLELHILSVHLAGTIVGTLRTTYWRISRGIFLPVTANEFNNKGRSPPIELSHNRKMFDCATMLIL</sequence>
<keyword evidence="2" id="KW-1185">Reference proteome</keyword>
<dbReference type="AlphaFoldDB" id="A0A8J2M5I1"/>
<reference evidence="1" key="1">
    <citation type="submission" date="2021-06" db="EMBL/GenBank/DDBJ databases">
        <authorList>
            <person name="Hodson N. C."/>
            <person name="Mongue J. A."/>
            <person name="Jaron S. K."/>
        </authorList>
    </citation>
    <scope>NUCLEOTIDE SEQUENCE</scope>
</reference>
<evidence type="ECO:0000313" key="1">
    <source>
        <dbReference type="EMBL" id="CAG7833181.1"/>
    </source>
</evidence>
<evidence type="ECO:0000313" key="2">
    <source>
        <dbReference type="Proteomes" id="UP000708208"/>
    </source>
</evidence>
<accession>A0A8J2M5I1</accession>
<gene>
    <name evidence="1" type="ORF">AFUS01_LOCUS42824</name>
</gene>
<protein>
    <submittedName>
        <fullName evidence="1">Uncharacterized protein</fullName>
    </submittedName>
</protein>
<name>A0A8J2M5I1_9HEXA</name>
<dbReference type="Proteomes" id="UP000708208">
    <property type="component" value="Unassembled WGS sequence"/>
</dbReference>
<comment type="caution">
    <text evidence="1">The sequence shown here is derived from an EMBL/GenBank/DDBJ whole genome shotgun (WGS) entry which is preliminary data.</text>
</comment>
<organism evidence="1 2">
    <name type="scientific">Allacma fusca</name>
    <dbReference type="NCBI Taxonomy" id="39272"/>
    <lineage>
        <taxon>Eukaryota</taxon>
        <taxon>Metazoa</taxon>
        <taxon>Ecdysozoa</taxon>
        <taxon>Arthropoda</taxon>
        <taxon>Hexapoda</taxon>
        <taxon>Collembola</taxon>
        <taxon>Symphypleona</taxon>
        <taxon>Sminthuridae</taxon>
        <taxon>Allacma</taxon>
    </lineage>
</organism>
<dbReference type="EMBL" id="CAJVCH010568862">
    <property type="protein sequence ID" value="CAG7833181.1"/>
    <property type="molecule type" value="Genomic_DNA"/>
</dbReference>